<dbReference type="EMBL" id="CP109823">
    <property type="protein sequence ID" value="XAE53548.1"/>
    <property type="molecule type" value="Genomic_DNA"/>
</dbReference>
<feature type="region of interest" description="Disordered" evidence="1">
    <location>
        <begin position="1"/>
        <end position="135"/>
    </location>
</feature>
<name>A0ABZ3DY81_9BURK</name>
<gene>
    <name evidence="2" type="ORF">OHZ10_33500</name>
</gene>
<feature type="compositionally biased region" description="Basic and acidic residues" evidence="1">
    <location>
        <begin position="117"/>
        <end position="135"/>
    </location>
</feature>
<evidence type="ECO:0000256" key="1">
    <source>
        <dbReference type="SAM" id="MobiDB-lite"/>
    </source>
</evidence>
<keyword evidence="3" id="KW-1185">Reference proteome</keyword>
<organism evidence="2 3">
    <name type="scientific">Burkholderia arboris</name>
    <dbReference type="NCBI Taxonomy" id="488730"/>
    <lineage>
        <taxon>Bacteria</taxon>
        <taxon>Pseudomonadati</taxon>
        <taxon>Pseudomonadota</taxon>
        <taxon>Betaproteobacteria</taxon>
        <taxon>Burkholderiales</taxon>
        <taxon>Burkholderiaceae</taxon>
        <taxon>Burkholderia</taxon>
        <taxon>Burkholderia cepacia complex</taxon>
    </lineage>
</organism>
<evidence type="ECO:0000313" key="3">
    <source>
        <dbReference type="Proteomes" id="UP001448498"/>
    </source>
</evidence>
<protein>
    <submittedName>
        <fullName evidence="2">Uncharacterized protein</fullName>
    </submittedName>
</protein>
<dbReference type="Proteomes" id="UP001448498">
    <property type="component" value="Chromosome 2"/>
</dbReference>
<feature type="compositionally biased region" description="Basic and acidic residues" evidence="1">
    <location>
        <begin position="54"/>
        <end position="69"/>
    </location>
</feature>
<reference evidence="2 3" key="1">
    <citation type="submission" date="2022-10" db="EMBL/GenBank/DDBJ databases">
        <title>Genomic of Burkholderia cepacia PN-1.</title>
        <authorList>
            <person name="Yang Y."/>
            <person name="Guan H."/>
            <person name="Huang J."/>
        </authorList>
    </citation>
    <scope>NUCLEOTIDE SEQUENCE [LARGE SCALE GENOMIC DNA]</scope>
    <source>
        <strain evidence="2 3">PN-1</strain>
    </source>
</reference>
<proteinExistence type="predicted"/>
<feature type="region of interest" description="Disordered" evidence="1">
    <location>
        <begin position="182"/>
        <end position="211"/>
    </location>
</feature>
<feature type="compositionally biased region" description="Basic and acidic residues" evidence="1">
    <location>
        <begin position="195"/>
        <end position="211"/>
    </location>
</feature>
<dbReference type="RefSeq" id="WP_342706328.1">
    <property type="nucleotide sequence ID" value="NZ_CP109823.1"/>
</dbReference>
<accession>A0ABZ3DY81</accession>
<sequence length="211" mass="23959">MERSMGCTISREPGERDLPHTDNPLGERVNDTVPSSPTPPVQLQQLSRMRAPRHSRDEQATGLREEPRRAGIQSAESPAGKHAADHAPANPAPSIRLQRLSQAMPPRRSSSGQVTAPHEDILLEREAIKDKDEERRDRLSQLIPEYFGRNEIEEDKKHIAMWVVNYHEYAFRRSTANVEISGPFKGNETFSFEKSSNRDAKDDDIDPFVKR</sequence>
<evidence type="ECO:0000313" key="2">
    <source>
        <dbReference type="EMBL" id="XAE53548.1"/>
    </source>
</evidence>